<dbReference type="GO" id="GO:0003700">
    <property type="term" value="F:DNA-binding transcription factor activity"/>
    <property type="evidence" value="ECO:0007669"/>
    <property type="project" value="InterPro"/>
</dbReference>
<dbReference type="PANTHER" id="PTHR33202">
    <property type="entry name" value="ZINC UPTAKE REGULATION PROTEIN"/>
    <property type="match status" value="1"/>
</dbReference>
<reference evidence="11" key="1">
    <citation type="journal article" date="2014" name="Int. J. Syst. Evol. Microbiol.">
        <title>Complete genome sequence of Corynebacterium casei LMG S-19264T (=DSM 44701T), isolated from a smear-ripened cheese.</title>
        <authorList>
            <consortium name="US DOE Joint Genome Institute (JGI-PGF)"/>
            <person name="Walter F."/>
            <person name="Albersmeier A."/>
            <person name="Kalinowski J."/>
            <person name="Ruckert C."/>
        </authorList>
    </citation>
    <scope>NUCLEOTIDE SEQUENCE</scope>
    <source>
        <strain evidence="11">JCM 14719</strain>
    </source>
</reference>
<keyword evidence="3" id="KW-0963">Cytoplasm</keyword>
<comment type="caution">
    <text evidence="11">The sequence shown here is derived from an EMBL/GenBank/DDBJ whole genome shotgun (WGS) entry which is preliminary data.</text>
</comment>
<comment type="similarity">
    <text evidence="2">Belongs to the Fur family.</text>
</comment>
<dbReference type="Pfam" id="PF01475">
    <property type="entry name" value="FUR"/>
    <property type="match status" value="1"/>
</dbReference>
<name>A0A8J3BAG5_9BACI</name>
<protein>
    <submittedName>
        <fullName evidence="11">Zinc-specific metallo-regulatory protein</fullName>
    </submittedName>
</protein>
<reference evidence="11" key="2">
    <citation type="submission" date="2020-09" db="EMBL/GenBank/DDBJ databases">
        <authorList>
            <person name="Sun Q."/>
            <person name="Ohkuma M."/>
        </authorList>
    </citation>
    <scope>NUCLEOTIDE SEQUENCE</scope>
    <source>
        <strain evidence="11">JCM 14719</strain>
    </source>
</reference>
<gene>
    <name evidence="11" type="primary">zur</name>
    <name evidence="11" type="ORF">GCM10007043_18690</name>
</gene>
<dbReference type="GO" id="GO:0000976">
    <property type="term" value="F:transcription cis-regulatory region binding"/>
    <property type="evidence" value="ECO:0007669"/>
    <property type="project" value="TreeGrafter"/>
</dbReference>
<dbReference type="GO" id="GO:0008270">
    <property type="term" value="F:zinc ion binding"/>
    <property type="evidence" value="ECO:0007669"/>
    <property type="project" value="TreeGrafter"/>
</dbReference>
<keyword evidence="4" id="KW-0678">Repressor</keyword>
<evidence type="ECO:0000256" key="5">
    <source>
        <dbReference type="ARBA" id="ARBA00022833"/>
    </source>
</evidence>
<feature type="binding site" evidence="9">
    <location>
        <position position="96"/>
    </location>
    <ligand>
        <name>Zn(2+)</name>
        <dbReference type="ChEBI" id="CHEBI:29105"/>
    </ligand>
</feature>
<evidence type="ECO:0000256" key="6">
    <source>
        <dbReference type="ARBA" id="ARBA00023015"/>
    </source>
</evidence>
<evidence type="ECO:0000313" key="11">
    <source>
        <dbReference type="EMBL" id="GGK04861.1"/>
    </source>
</evidence>
<dbReference type="Gene3D" id="1.10.10.10">
    <property type="entry name" value="Winged helix-like DNA-binding domain superfamily/Winged helix DNA-binding domain"/>
    <property type="match status" value="1"/>
</dbReference>
<evidence type="ECO:0000256" key="1">
    <source>
        <dbReference type="ARBA" id="ARBA00004496"/>
    </source>
</evidence>
<dbReference type="InterPro" id="IPR043135">
    <property type="entry name" value="Fur_C"/>
</dbReference>
<keyword evidence="7" id="KW-0238">DNA-binding</keyword>
<dbReference type="AlphaFoldDB" id="A0A8J3BAG5"/>
<comment type="cofactor">
    <cofactor evidence="10">
        <name>Mn(2+)</name>
        <dbReference type="ChEBI" id="CHEBI:29035"/>
    </cofactor>
    <cofactor evidence="10">
        <name>Fe(2+)</name>
        <dbReference type="ChEBI" id="CHEBI:29033"/>
    </cofactor>
    <text evidence="10">Binds 1 Mn(2+) or Fe(2+) ion per subunit.</text>
</comment>
<feature type="binding site" evidence="9">
    <location>
        <position position="136"/>
    </location>
    <ligand>
        <name>Zn(2+)</name>
        <dbReference type="ChEBI" id="CHEBI:29105"/>
    </ligand>
</feature>
<dbReference type="InterPro" id="IPR002481">
    <property type="entry name" value="FUR"/>
</dbReference>
<dbReference type="GO" id="GO:1900376">
    <property type="term" value="P:regulation of secondary metabolite biosynthetic process"/>
    <property type="evidence" value="ECO:0007669"/>
    <property type="project" value="TreeGrafter"/>
</dbReference>
<comment type="cofactor">
    <cofactor evidence="9">
        <name>Zn(2+)</name>
        <dbReference type="ChEBI" id="CHEBI:29105"/>
    </cofactor>
    <text evidence="9">Binds 1 zinc ion per subunit.</text>
</comment>
<dbReference type="Proteomes" id="UP000637720">
    <property type="component" value="Unassembled WGS sequence"/>
</dbReference>
<organism evidence="11 12">
    <name type="scientific">Calditerricola satsumensis</name>
    <dbReference type="NCBI Taxonomy" id="373054"/>
    <lineage>
        <taxon>Bacteria</taxon>
        <taxon>Bacillati</taxon>
        <taxon>Bacillota</taxon>
        <taxon>Bacilli</taxon>
        <taxon>Bacillales</taxon>
        <taxon>Bacillaceae</taxon>
        <taxon>Calditerricola</taxon>
    </lineage>
</organism>
<feature type="binding site" evidence="9">
    <location>
        <position position="133"/>
    </location>
    <ligand>
        <name>Zn(2+)</name>
        <dbReference type="ChEBI" id="CHEBI:29105"/>
    </ligand>
</feature>
<keyword evidence="9" id="KW-0479">Metal-binding</keyword>
<evidence type="ECO:0000256" key="9">
    <source>
        <dbReference type="PIRSR" id="PIRSR602481-1"/>
    </source>
</evidence>
<keyword evidence="12" id="KW-1185">Reference proteome</keyword>
<evidence type="ECO:0000256" key="4">
    <source>
        <dbReference type="ARBA" id="ARBA00022491"/>
    </source>
</evidence>
<evidence type="ECO:0000256" key="2">
    <source>
        <dbReference type="ARBA" id="ARBA00007957"/>
    </source>
</evidence>
<dbReference type="Gene3D" id="3.30.1490.190">
    <property type="match status" value="1"/>
</dbReference>
<dbReference type="CDD" id="cd07153">
    <property type="entry name" value="Fur_like"/>
    <property type="match status" value="1"/>
</dbReference>
<evidence type="ECO:0000256" key="8">
    <source>
        <dbReference type="ARBA" id="ARBA00023163"/>
    </source>
</evidence>
<keyword evidence="6" id="KW-0805">Transcription regulation</keyword>
<evidence type="ECO:0000256" key="3">
    <source>
        <dbReference type="ARBA" id="ARBA00022490"/>
    </source>
</evidence>
<dbReference type="InterPro" id="IPR036390">
    <property type="entry name" value="WH_DNA-bd_sf"/>
</dbReference>
<evidence type="ECO:0000256" key="7">
    <source>
        <dbReference type="ARBA" id="ARBA00023125"/>
    </source>
</evidence>
<keyword evidence="10" id="KW-0408">Iron</keyword>
<dbReference type="GO" id="GO:0005737">
    <property type="term" value="C:cytoplasm"/>
    <property type="evidence" value="ECO:0007669"/>
    <property type="project" value="UniProtKB-SubCell"/>
</dbReference>
<feature type="binding site" evidence="9">
    <location>
        <position position="99"/>
    </location>
    <ligand>
        <name>Zn(2+)</name>
        <dbReference type="ChEBI" id="CHEBI:29105"/>
    </ligand>
</feature>
<dbReference type="EMBL" id="BMOF01000043">
    <property type="protein sequence ID" value="GGK04861.1"/>
    <property type="molecule type" value="Genomic_DNA"/>
</dbReference>
<comment type="subcellular location">
    <subcellularLocation>
        <location evidence="1">Cytoplasm</location>
    </subcellularLocation>
</comment>
<evidence type="ECO:0000256" key="10">
    <source>
        <dbReference type="PIRSR" id="PIRSR602481-2"/>
    </source>
</evidence>
<dbReference type="PANTHER" id="PTHR33202:SF1">
    <property type="entry name" value="FERRIC UPTAKE REGULATION PROTEIN"/>
    <property type="match status" value="1"/>
</dbReference>
<dbReference type="RefSeq" id="WP_188817776.1">
    <property type="nucleotide sequence ID" value="NZ_BMOF01000043.1"/>
</dbReference>
<keyword evidence="5 9" id="KW-0862">Zinc</keyword>
<feature type="binding site" evidence="10">
    <location>
        <position position="125"/>
    </location>
    <ligand>
        <name>Fe cation</name>
        <dbReference type="ChEBI" id="CHEBI:24875"/>
    </ligand>
</feature>
<dbReference type="InterPro" id="IPR036388">
    <property type="entry name" value="WH-like_DNA-bd_sf"/>
</dbReference>
<sequence length="141" mass="16154">MDVKTALARLKEHGYKYTGKREKMVHIFARETRYLTARDVLAYMQEEYPRVSFDTIYRNLSLFERLGILESTELDGEKHYRFACAGAERHHHHLICTGCGKTIAIDLCPMDAVLGQPKGFTITGHKFEIYGYCDDCRGGDA</sequence>
<accession>A0A8J3BAG5</accession>
<dbReference type="GO" id="GO:0045892">
    <property type="term" value="P:negative regulation of DNA-templated transcription"/>
    <property type="evidence" value="ECO:0007669"/>
    <property type="project" value="TreeGrafter"/>
</dbReference>
<feature type="binding site" evidence="10">
    <location>
        <position position="90"/>
    </location>
    <ligand>
        <name>Fe cation</name>
        <dbReference type="ChEBI" id="CHEBI:24875"/>
    </ligand>
</feature>
<keyword evidence="8" id="KW-0804">Transcription</keyword>
<dbReference type="SUPFAM" id="SSF46785">
    <property type="entry name" value="Winged helix' DNA-binding domain"/>
    <property type="match status" value="1"/>
</dbReference>
<evidence type="ECO:0000313" key="12">
    <source>
        <dbReference type="Proteomes" id="UP000637720"/>
    </source>
</evidence>
<proteinExistence type="inferred from homology"/>